<protein>
    <recommendedName>
        <fullName evidence="7">BHLH domain-containing protein</fullName>
    </recommendedName>
</protein>
<accession>A0ABQ8BS78</accession>
<dbReference type="SUPFAM" id="SSF47459">
    <property type="entry name" value="HLH, helix-loop-helix DNA-binding domain"/>
    <property type="match status" value="1"/>
</dbReference>
<evidence type="ECO:0000256" key="3">
    <source>
        <dbReference type="ARBA" id="ARBA00023125"/>
    </source>
</evidence>
<feature type="compositionally biased region" description="Polar residues" evidence="6">
    <location>
        <begin position="105"/>
        <end position="118"/>
    </location>
</feature>
<dbReference type="InterPro" id="IPR054502">
    <property type="entry name" value="bHLH-TF_ACT-like_plant"/>
</dbReference>
<evidence type="ECO:0000256" key="5">
    <source>
        <dbReference type="ARBA" id="ARBA00023242"/>
    </source>
</evidence>
<evidence type="ECO:0000313" key="8">
    <source>
        <dbReference type="EMBL" id="KAH0907578.1"/>
    </source>
</evidence>
<evidence type="ECO:0000256" key="6">
    <source>
        <dbReference type="SAM" id="MobiDB-lite"/>
    </source>
</evidence>
<feature type="domain" description="BHLH" evidence="7">
    <location>
        <begin position="143"/>
        <end position="202"/>
    </location>
</feature>
<dbReference type="EMBL" id="JAGKQM010000010">
    <property type="protein sequence ID" value="KAH0907578.1"/>
    <property type="molecule type" value="Genomic_DNA"/>
</dbReference>
<dbReference type="InterPro" id="IPR051358">
    <property type="entry name" value="TF_AMS/ICE1/BHLH6-like"/>
</dbReference>
<evidence type="ECO:0000259" key="7">
    <source>
        <dbReference type="PROSITE" id="PS50888"/>
    </source>
</evidence>
<feature type="region of interest" description="Disordered" evidence="6">
    <location>
        <begin position="1"/>
        <end position="20"/>
    </location>
</feature>
<name>A0ABQ8BS78_BRANA</name>
<keyword evidence="4" id="KW-0804">Transcription</keyword>
<evidence type="ECO:0000313" key="9">
    <source>
        <dbReference type="Proteomes" id="UP000824890"/>
    </source>
</evidence>
<comment type="subcellular location">
    <subcellularLocation>
        <location evidence="1">Nucleus</location>
    </subcellularLocation>
</comment>
<evidence type="ECO:0000256" key="1">
    <source>
        <dbReference type="ARBA" id="ARBA00004123"/>
    </source>
</evidence>
<dbReference type="PANTHER" id="PTHR31945">
    <property type="entry name" value="TRANSCRIPTION FACTOR SCREAM2-RELATED"/>
    <property type="match status" value="1"/>
</dbReference>
<dbReference type="PANTHER" id="PTHR31945:SF15">
    <property type="entry name" value="TRANSCRIPTION FACTOR BHLH61-RELATED"/>
    <property type="match status" value="1"/>
</dbReference>
<organism evidence="8 9">
    <name type="scientific">Brassica napus</name>
    <name type="common">Rape</name>
    <dbReference type="NCBI Taxonomy" id="3708"/>
    <lineage>
        <taxon>Eukaryota</taxon>
        <taxon>Viridiplantae</taxon>
        <taxon>Streptophyta</taxon>
        <taxon>Embryophyta</taxon>
        <taxon>Tracheophyta</taxon>
        <taxon>Spermatophyta</taxon>
        <taxon>Magnoliopsida</taxon>
        <taxon>eudicotyledons</taxon>
        <taxon>Gunneridae</taxon>
        <taxon>Pentapetalae</taxon>
        <taxon>rosids</taxon>
        <taxon>malvids</taxon>
        <taxon>Brassicales</taxon>
        <taxon>Brassicaceae</taxon>
        <taxon>Brassiceae</taxon>
        <taxon>Brassica</taxon>
    </lineage>
</organism>
<dbReference type="SMART" id="SM00353">
    <property type="entry name" value="HLH"/>
    <property type="match status" value="1"/>
</dbReference>
<keyword evidence="3" id="KW-0238">DNA-binding</keyword>
<dbReference type="Pfam" id="PF22754">
    <property type="entry name" value="bHLH-TF_ACT-like_plant"/>
    <property type="match status" value="1"/>
</dbReference>
<keyword evidence="2" id="KW-0805">Transcription regulation</keyword>
<evidence type="ECO:0000256" key="4">
    <source>
        <dbReference type="ARBA" id="ARBA00023163"/>
    </source>
</evidence>
<dbReference type="PROSITE" id="PS50888">
    <property type="entry name" value="BHLH"/>
    <property type="match status" value="1"/>
</dbReference>
<dbReference type="InterPro" id="IPR011598">
    <property type="entry name" value="bHLH_dom"/>
</dbReference>
<feature type="region of interest" description="Disordered" evidence="6">
    <location>
        <begin position="98"/>
        <end position="158"/>
    </location>
</feature>
<keyword evidence="5" id="KW-0539">Nucleus</keyword>
<comment type="caution">
    <text evidence="8">The sequence shown here is derived from an EMBL/GenBank/DDBJ whole genome shotgun (WGS) entry which is preliminary data.</text>
</comment>
<dbReference type="InterPro" id="IPR036638">
    <property type="entry name" value="HLH_DNA-bd_sf"/>
</dbReference>
<reference evidence="8 9" key="1">
    <citation type="submission" date="2021-05" db="EMBL/GenBank/DDBJ databases">
        <title>Genome Assembly of Synthetic Allotetraploid Brassica napus Reveals Homoeologous Exchanges between Subgenomes.</title>
        <authorList>
            <person name="Davis J.T."/>
        </authorList>
    </citation>
    <scope>NUCLEOTIDE SEQUENCE [LARGE SCALE GENOMIC DNA]</scope>
    <source>
        <strain evidence="9">cv. Da-Ae</strain>
        <tissue evidence="8">Seedling</tissue>
    </source>
</reference>
<evidence type="ECO:0000256" key="2">
    <source>
        <dbReference type="ARBA" id="ARBA00023015"/>
    </source>
</evidence>
<feature type="region of interest" description="Disordered" evidence="6">
    <location>
        <begin position="59"/>
        <end position="78"/>
    </location>
</feature>
<gene>
    <name evidence="8" type="ORF">HID58_039405</name>
</gene>
<dbReference type="Gene3D" id="4.10.280.10">
    <property type="entry name" value="Helix-loop-helix DNA-binding domain"/>
    <property type="match status" value="1"/>
</dbReference>
<keyword evidence="9" id="KW-1185">Reference proteome</keyword>
<dbReference type="Pfam" id="PF00010">
    <property type="entry name" value="HLH"/>
    <property type="match status" value="1"/>
</dbReference>
<feature type="compositionally biased region" description="Polar residues" evidence="6">
    <location>
        <begin position="1"/>
        <end position="12"/>
    </location>
</feature>
<proteinExistence type="predicted"/>
<feature type="compositionally biased region" description="Pro residues" evidence="6">
    <location>
        <begin position="59"/>
        <end position="73"/>
    </location>
</feature>
<sequence>MDMEWTQISKQESNNHDDNYGDFFPSGRNLEYLCFNNPLQEDVNNIDHTFSSLMDLISQPPPLLHQPPQPSSSPTPFFSSSFDYPLLETLQDVTESPYYPPLGLSASQEGNNNDNSSPLVEESKTLMSTGETNKKKRDKKVVGQPSKNLMAERRRRKRLNDRLSMLRSIVPKITKAKFHKTLLSFMDRTSILGDAIEYMKELLDKINKLQELGSNSDLKDSLTTNQSMVRNSPKFEVDRREDNTHIDICCSTQPGLLLSTVGTLEINLGLEIQQCVISCFSDFSLQATCSEVAGQRECITSEDIKQALLKNAGYGGRCS</sequence>
<dbReference type="Proteomes" id="UP000824890">
    <property type="component" value="Unassembled WGS sequence"/>
</dbReference>